<protein>
    <submittedName>
        <fullName evidence="1">DNA polymerase III subunit chi</fullName>
    </submittedName>
</protein>
<evidence type="ECO:0000313" key="2">
    <source>
        <dbReference type="Proteomes" id="UP000604481"/>
    </source>
</evidence>
<sequence length="146" mass="15914">MSDVDLSFYFNVRSRETALCQLAAKALAQGLRISVLAASEGDAHELDRLLWSIPQTGFLPHCAADDPRAAATPVIVDHRPALLPANPVVFNWTGAAITPPAGCTRLIEIVDQDDDERARARARWLDYKAAGVTPRAIDLQEQGRRG</sequence>
<evidence type="ECO:0000313" key="1">
    <source>
        <dbReference type="EMBL" id="MBE9609117.1"/>
    </source>
</evidence>
<dbReference type="AlphaFoldDB" id="A0A8J7FK64"/>
<dbReference type="PANTHER" id="PTHR38767:SF1">
    <property type="entry name" value="DNA POLYMERASE III SUBUNIT CHI"/>
    <property type="match status" value="1"/>
</dbReference>
<proteinExistence type="predicted"/>
<organism evidence="1 2">
    <name type="scientific">Chitinilyticum piscinae</name>
    <dbReference type="NCBI Taxonomy" id="2866724"/>
    <lineage>
        <taxon>Bacteria</taxon>
        <taxon>Pseudomonadati</taxon>
        <taxon>Pseudomonadota</taxon>
        <taxon>Betaproteobacteria</taxon>
        <taxon>Neisseriales</taxon>
        <taxon>Chitinibacteraceae</taxon>
        <taxon>Chitinilyticum</taxon>
    </lineage>
</organism>
<dbReference type="PANTHER" id="PTHR38767">
    <property type="entry name" value="DNA POLYMERASE III SUBUNIT CHI"/>
    <property type="match status" value="1"/>
</dbReference>
<dbReference type="GO" id="GO:0003887">
    <property type="term" value="F:DNA-directed DNA polymerase activity"/>
    <property type="evidence" value="ECO:0007669"/>
    <property type="project" value="InterPro"/>
</dbReference>
<dbReference type="GO" id="GO:0006260">
    <property type="term" value="P:DNA replication"/>
    <property type="evidence" value="ECO:0007669"/>
    <property type="project" value="InterPro"/>
</dbReference>
<comment type="caution">
    <text evidence="1">The sequence shown here is derived from an EMBL/GenBank/DDBJ whole genome shotgun (WGS) entry which is preliminary data.</text>
</comment>
<dbReference type="SUPFAM" id="SSF102400">
    <property type="entry name" value="DNA polymerase III chi subunit"/>
    <property type="match status" value="1"/>
</dbReference>
<dbReference type="InterPro" id="IPR007459">
    <property type="entry name" value="DNA_pol3_chi"/>
</dbReference>
<accession>A0A8J7FK64</accession>
<dbReference type="Proteomes" id="UP000604481">
    <property type="component" value="Unassembled WGS sequence"/>
</dbReference>
<dbReference type="RefSeq" id="WP_194115636.1">
    <property type="nucleotide sequence ID" value="NZ_JADFUA010000003.1"/>
</dbReference>
<keyword evidence="2" id="KW-1185">Reference proteome</keyword>
<dbReference type="Pfam" id="PF04364">
    <property type="entry name" value="DNA_pol3_chi"/>
    <property type="match status" value="1"/>
</dbReference>
<gene>
    <name evidence="1" type="ORF">INR99_07135</name>
</gene>
<reference evidence="1 2" key="1">
    <citation type="submission" date="2020-10" db="EMBL/GenBank/DDBJ databases">
        <title>The genome sequence of Chitinilyticum litopenaei 4Y14.</title>
        <authorList>
            <person name="Liu Y."/>
        </authorList>
    </citation>
    <scope>NUCLEOTIDE SEQUENCE [LARGE SCALE GENOMIC DNA]</scope>
    <source>
        <strain evidence="1 2">4Y14</strain>
    </source>
</reference>
<name>A0A8J7FK64_9NEIS</name>
<dbReference type="GO" id="GO:0032298">
    <property type="term" value="P:positive regulation of DNA-templated DNA replication initiation"/>
    <property type="evidence" value="ECO:0007669"/>
    <property type="project" value="TreeGrafter"/>
</dbReference>
<dbReference type="GO" id="GO:0003677">
    <property type="term" value="F:DNA binding"/>
    <property type="evidence" value="ECO:0007669"/>
    <property type="project" value="InterPro"/>
</dbReference>
<dbReference type="EMBL" id="JADFUA010000003">
    <property type="protein sequence ID" value="MBE9609117.1"/>
    <property type="molecule type" value="Genomic_DNA"/>
</dbReference>
<dbReference type="InterPro" id="IPR036768">
    <property type="entry name" value="PolIII_chi_sf"/>
</dbReference>
<dbReference type="Gene3D" id="3.40.50.10110">
    <property type="entry name" value="DNA polymerase III subunit chi"/>
    <property type="match status" value="1"/>
</dbReference>